<reference evidence="25 26" key="1">
    <citation type="journal article" date="2018" name="PLoS Genet.">
        <title>Population sequencing reveals clonal diversity and ancestral inbreeding in the grapevine cultivar Chardonnay.</title>
        <authorList>
            <person name="Roach M.J."/>
            <person name="Johnson D.L."/>
            <person name="Bohlmann J."/>
            <person name="van Vuuren H.J."/>
            <person name="Jones S.J."/>
            <person name="Pretorius I.S."/>
            <person name="Schmidt S.A."/>
            <person name="Borneman A.R."/>
        </authorList>
    </citation>
    <scope>NUCLEOTIDE SEQUENCE [LARGE SCALE GENOMIC DNA]</scope>
    <source>
        <strain evidence="26">cv. Chardonnay</strain>
        <tissue evidence="25">Leaf</tissue>
    </source>
</reference>
<evidence type="ECO:0000256" key="7">
    <source>
        <dbReference type="ARBA" id="ARBA00022614"/>
    </source>
</evidence>
<evidence type="ECO:0000256" key="3">
    <source>
        <dbReference type="ARBA" id="ARBA00012513"/>
    </source>
</evidence>
<evidence type="ECO:0000256" key="4">
    <source>
        <dbReference type="ARBA" id="ARBA00022475"/>
    </source>
</evidence>
<evidence type="ECO:0000256" key="21">
    <source>
        <dbReference type="PROSITE-ProRule" id="PRU10141"/>
    </source>
</evidence>
<dbReference type="InterPro" id="IPR032675">
    <property type="entry name" value="LRR_dom_sf"/>
</dbReference>
<dbReference type="InterPro" id="IPR003591">
    <property type="entry name" value="Leu-rich_rpt_typical-subtyp"/>
</dbReference>
<feature type="signal peptide" evidence="23">
    <location>
        <begin position="1"/>
        <end position="25"/>
    </location>
</feature>
<dbReference type="AlphaFoldDB" id="A0A438CL36"/>
<dbReference type="Pfam" id="PF00069">
    <property type="entry name" value="Pkinase"/>
    <property type="match status" value="1"/>
</dbReference>
<dbReference type="InterPro" id="IPR017441">
    <property type="entry name" value="Protein_kinase_ATP_BS"/>
</dbReference>
<keyword evidence="13 25" id="KW-0418">Kinase</keyword>
<evidence type="ECO:0000259" key="24">
    <source>
        <dbReference type="PROSITE" id="PS50011"/>
    </source>
</evidence>
<evidence type="ECO:0000256" key="8">
    <source>
        <dbReference type="ARBA" id="ARBA00022679"/>
    </source>
</evidence>
<evidence type="ECO:0000256" key="22">
    <source>
        <dbReference type="SAM" id="Phobius"/>
    </source>
</evidence>
<evidence type="ECO:0000256" key="18">
    <source>
        <dbReference type="ARBA" id="ARBA00023180"/>
    </source>
</evidence>
<dbReference type="FunFam" id="3.80.10.10:FF:000356">
    <property type="entry name" value="LRR receptor-like serine/threonine-protein kinase"/>
    <property type="match status" value="1"/>
</dbReference>
<dbReference type="PRINTS" id="PR00019">
    <property type="entry name" value="LEURICHRPT"/>
</dbReference>
<dbReference type="Gene3D" id="3.80.10.10">
    <property type="entry name" value="Ribonuclease Inhibitor"/>
    <property type="match status" value="4"/>
</dbReference>
<dbReference type="FunFam" id="3.30.200.20:FF:000309">
    <property type="entry name" value="Leucine-rich repeat receptor protein kinase MSP1"/>
    <property type="match status" value="1"/>
</dbReference>
<dbReference type="GO" id="GO:0005886">
    <property type="term" value="C:plasma membrane"/>
    <property type="evidence" value="ECO:0007669"/>
    <property type="project" value="UniProtKB-SubCell"/>
</dbReference>
<keyword evidence="4" id="KW-1003">Cell membrane</keyword>
<comment type="subcellular location">
    <subcellularLocation>
        <location evidence="1">Cell membrane</location>
        <topology evidence="1">Single-pass type I membrane protein</topology>
    </subcellularLocation>
</comment>
<evidence type="ECO:0000256" key="14">
    <source>
        <dbReference type="ARBA" id="ARBA00022840"/>
    </source>
</evidence>
<feature type="transmembrane region" description="Helical" evidence="22">
    <location>
        <begin position="480"/>
        <end position="504"/>
    </location>
</feature>
<dbReference type="Gene3D" id="1.10.510.10">
    <property type="entry name" value="Transferase(Phosphotransferase) domain 1"/>
    <property type="match status" value="1"/>
</dbReference>
<evidence type="ECO:0000256" key="10">
    <source>
        <dbReference type="ARBA" id="ARBA00022729"/>
    </source>
</evidence>
<dbReference type="EC" id="2.7.11.1" evidence="3"/>
<comment type="caution">
    <text evidence="25">The sequence shown here is derived from an EMBL/GenBank/DDBJ whole genome shotgun (WGS) entry which is preliminary data.</text>
</comment>
<dbReference type="FunFam" id="3.80.10.10:FF:000383">
    <property type="entry name" value="Leucine-rich repeat receptor protein kinase EMS1"/>
    <property type="match status" value="1"/>
</dbReference>
<comment type="similarity">
    <text evidence="2">Belongs to the RLP family.</text>
</comment>
<dbReference type="SMART" id="SM00365">
    <property type="entry name" value="LRR_SD22"/>
    <property type="match status" value="5"/>
</dbReference>
<dbReference type="PANTHER" id="PTHR48005:SF16">
    <property type="entry name" value="MDIS1-INTERACTING RECEPTOR LIKE KINASE 2-LIKE ISOFORM X1"/>
    <property type="match status" value="1"/>
</dbReference>
<evidence type="ECO:0000256" key="19">
    <source>
        <dbReference type="ARBA" id="ARBA00047899"/>
    </source>
</evidence>
<organism evidence="25 26">
    <name type="scientific">Vitis vinifera</name>
    <name type="common">Grape</name>
    <dbReference type="NCBI Taxonomy" id="29760"/>
    <lineage>
        <taxon>Eukaryota</taxon>
        <taxon>Viridiplantae</taxon>
        <taxon>Streptophyta</taxon>
        <taxon>Embryophyta</taxon>
        <taxon>Tracheophyta</taxon>
        <taxon>Spermatophyta</taxon>
        <taxon>Magnoliopsida</taxon>
        <taxon>eudicotyledons</taxon>
        <taxon>Gunneridae</taxon>
        <taxon>Pentapetalae</taxon>
        <taxon>rosids</taxon>
        <taxon>Vitales</taxon>
        <taxon>Vitaceae</taxon>
        <taxon>Viteae</taxon>
        <taxon>Vitis</taxon>
    </lineage>
</organism>
<dbReference type="InterPro" id="IPR001611">
    <property type="entry name" value="Leu-rich_rpt"/>
</dbReference>
<evidence type="ECO:0000256" key="20">
    <source>
        <dbReference type="ARBA" id="ARBA00048679"/>
    </source>
</evidence>
<keyword evidence="15 22" id="KW-1133">Transmembrane helix</keyword>
<dbReference type="EMBL" id="QGNW01002183">
    <property type="protein sequence ID" value="RVW23926.1"/>
    <property type="molecule type" value="Genomic_DNA"/>
</dbReference>
<dbReference type="PROSITE" id="PS00107">
    <property type="entry name" value="PROTEIN_KINASE_ATP"/>
    <property type="match status" value="1"/>
</dbReference>
<evidence type="ECO:0000256" key="1">
    <source>
        <dbReference type="ARBA" id="ARBA00004251"/>
    </source>
</evidence>
<evidence type="ECO:0000313" key="25">
    <source>
        <dbReference type="EMBL" id="RVW23926.1"/>
    </source>
</evidence>
<dbReference type="InterPro" id="IPR000719">
    <property type="entry name" value="Prot_kinase_dom"/>
</dbReference>
<dbReference type="PROSITE" id="PS50011">
    <property type="entry name" value="PROTEIN_KINASE_DOM"/>
    <property type="match status" value="1"/>
</dbReference>
<evidence type="ECO:0000313" key="26">
    <source>
        <dbReference type="Proteomes" id="UP000288805"/>
    </source>
</evidence>
<dbReference type="FunFam" id="3.80.10.10:FF:000041">
    <property type="entry name" value="LRR receptor-like serine/threonine-protein kinase ERECTA"/>
    <property type="match status" value="1"/>
</dbReference>
<gene>
    <name evidence="25" type="primary">MIK2_49</name>
    <name evidence="25" type="ORF">CK203_082560</name>
</gene>
<dbReference type="InterPro" id="IPR051420">
    <property type="entry name" value="Ser_Thr_Kinases_DiverseReg"/>
</dbReference>
<keyword evidence="8" id="KW-0808">Transferase</keyword>
<dbReference type="PANTHER" id="PTHR48005">
    <property type="entry name" value="LEUCINE RICH REPEAT KINASE 2"/>
    <property type="match status" value="1"/>
</dbReference>
<accession>A0A438CL36</accession>
<dbReference type="Gene3D" id="3.30.200.20">
    <property type="entry name" value="Phosphorylase Kinase, domain 1"/>
    <property type="match status" value="1"/>
</dbReference>
<keyword evidence="7" id="KW-0433">Leucine-rich repeat</keyword>
<keyword evidence="12 21" id="KW-0547">Nucleotide-binding</keyword>
<dbReference type="PROSITE" id="PS00109">
    <property type="entry name" value="PROTEIN_KINASE_TYR"/>
    <property type="match status" value="1"/>
</dbReference>
<comment type="catalytic activity">
    <reaction evidence="20">
        <text>L-seryl-[protein] + ATP = O-phospho-L-seryl-[protein] + ADP + H(+)</text>
        <dbReference type="Rhea" id="RHEA:17989"/>
        <dbReference type="Rhea" id="RHEA-COMP:9863"/>
        <dbReference type="Rhea" id="RHEA-COMP:11604"/>
        <dbReference type="ChEBI" id="CHEBI:15378"/>
        <dbReference type="ChEBI" id="CHEBI:29999"/>
        <dbReference type="ChEBI" id="CHEBI:30616"/>
        <dbReference type="ChEBI" id="CHEBI:83421"/>
        <dbReference type="ChEBI" id="CHEBI:456216"/>
        <dbReference type="EC" id="2.7.11.1"/>
    </reaction>
</comment>
<evidence type="ECO:0000256" key="11">
    <source>
        <dbReference type="ARBA" id="ARBA00022737"/>
    </source>
</evidence>
<dbReference type="GO" id="GO:0004674">
    <property type="term" value="F:protein serine/threonine kinase activity"/>
    <property type="evidence" value="ECO:0007669"/>
    <property type="project" value="UniProtKB-KW"/>
</dbReference>
<keyword evidence="17 25" id="KW-0675">Receptor</keyword>
<evidence type="ECO:0000256" key="9">
    <source>
        <dbReference type="ARBA" id="ARBA00022692"/>
    </source>
</evidence>
<evidence type="ECO:0000256" key="2">
    <source>
        <dbReference type="ARBA" id="ARBA00009592"/>
    </source>
</evidence>
<dbReference type="Pfam" id="PF13855">
    <property type="entry name" value="LRR_8"/>
    <property type="match status" value="3"/>
</dbReference>
<keyword evidence="18" id="KW-0325">Glycoprotein</keyword>
<feature type="binding site" evidence="21">
    <location>
        <position position="573"/>
    </location>
    <ligand>
        <name>ATP</name>
        <dbReference type="ChEBI" id="CHEBI:30616"/>
    </ligand>
</feature>
<keyword evidence="9 22" id="KW-0812">Transmembrane</keyword>
<evidence type="ECO:0000256" key="6">
    <source>
        <dbReference type="ARBA" id="ARBA00022553"/>
    </source>
</evidence>
<dbReference type="SUPFAM" id="SSF52047">
    <property type="entry name" value="RNI-like"/>
    <property type="match status" value="1"/>
</dbReference>
<sequence length="835" mass="92355">MGKMECVVSSVVAVLLLHTVSMTHAASTHSSTDHSQVVAEADALRNSGWWIWSHPATSNHCSWLGITCNEAKHVTGISLRSSQVPVGELSKLNLSSLPNLNFLILSKMGLNGSISDQIGSLTKLTNLDLSHNQLAGPIPHQIGSLTKLTDLDLSFNKLTGSIPHQIGTLTELTFLQLDWNKLIGGIPSSLGRLTKLTRLGLSYNQLNDSIPQQIGSLIKVIHLDLSDNQLTGPIPHQIGSLTKLTNLILSSNQLNGSFPYQIGTLTELTFLQLYVNKFTGVIPSFLSRLTKLTHLDLSQNQLTGPIPHQIGSLTKLTHLDLSFNKLTGSIPHQIGTLTELTYLRLSGNELTGAIPSSLGRLTKLTSLNLFGNQINGSIPPETGNIKNLVFLDLHNNLISGEIPSKLKNLNRLQHLDLSDNRLDISCNRLSGNVPPFLTNNCNWTSDLSYNDDLERNTPSFCNGRENPGAQVPTGDTTSQLTIITSLLLTLFFVTLILGLAFLWWKTRKVQPESMATKKNGALFSIWDYDGGIAFEDIISATEDFDIRYCIGVGGYGSVYRAQLPSGKVVAVKKLHRSEIDEPAYLRSFKNEVQMLKEIRHRNIVKLHGYCLHNRCMFLIYMYMERGSLYCMLSNEVEAVELDWVKRVNIVKNMAHALSYMHHDCTPPIIHRDISSNNILLDSKLEGFVSDFGTARLLDPDSSNQTLVVGTYGYIAPEFAYTMVVTEKCDVYSFGVVALETMIGKHPGELITSLLSSLCQDIMLKDVLDSCLSLPEDLQVAKDVVFVVLLALKCIHSNPQSRPTMQQISYKLLGTIPFPKSPFYAISLHELKNQEM</sequence>
<evidence type="ECO:0000256" key="15">
    <source>
        <dbReference type="ARBA" id="ARBA00022989"/>
    </source>
</evidence>
<dbReference type="InterPro" id="IPR008266">
    <property type="entry name" value="Tyr_kinase_AS"/>
</dbReference>
<keyword evidence="5" id="KW-0723">Serine/threonine-protein kinase</keyword>
<protein>
    <recommendedName>
        <fullName evidence="3">non-specific serine/threonine protein kinase</fullName>
        <ecNumber evidence="3">2.7.11.1</ecNumber>
    </recommendedName>
</protein>
<evidence type="ECO:0000256" key="12">
    <source>
        <dbReference type="ARBA" id="ARBA00022741"/>
    </source>
</evidence>
<comment type="catalytic activity">
    <reaction evidence="19">
        <text>L-threonyl-[protein] + ATP = O-phospho-L-threonyl-[protein] + ADP + H(+)</text>
        <dbReference type="Rhea" id="RHEA:46608"/>
        <dbReference type="Rhea" id="RHEA-COMP:11060"/>
        <dbReference type="Rhea" id="RHEA-COMP:11605"/>
        <dbReference type="ChEBI" id="CHEBI:15378"/>
        <dbReference type="ChEBI" id="CHEBI:30013"/>
        <dbReference type="ChEBI" id="CHEBI:30616"/>
        <dbReference type="ChEBI" id="CHEBI:61977"/>
        <dbReference type="ChEBI" id="CHEBI:456216"/>
        <dbReference type="EC" id="2.7.11.1"/>
    </reaction>
</comment>
<feature type="domain" description="Protein kinase" evidence="24">
    <location>
        <begin position="544"/>
        <end position="823"/>
    </location>
</feature>
<keyword evidence="11" id="KW-0677">Repeat</keyword>
<evidence type="ECO:0000256" key="23">
    <source>
        <dbReference type="SAM" id="SignalP"/>
    </source>
</evidence>
<dbReference type="Pfam" id="PF00560">
    <property type="entry name" value="LRR_1"/>
    <property type="match status" value="3"/>
</dbReference>
<dbReference type="SMART" id="SM00369">
    <property type="entry name" value="LRR_TYP"/>
    <property type="match status" value="8"/>
</dbReference>
<keyword evidence="16 22" id="KW-0472">Membrane</keyword>
<evidence type="ECO:0000256" key="16">
    <source>
        <dbReference type="ARBA" id="ARBA00023136"/>
    </source>
</evidence>
<proteinExistence type="inferred from homology"/>
<keyword evidence="14 21" id="KW-0067">ATP-binding</keyword>
<dbReference type="Proteomes" id="UP000288805">
    <property type="component" value="Unassembled WGS sequence"/>
</dbReference>
<dbReference type="FunFam" id="1.10.510.10:FF:000445">
    <property type="entry name" value="MDIS1-interacting receptor like kinase 2"/>
    <property type="match status" value="1"/>
</dbReference>
<evidence type="ECO:0000256" key="13">
    <source>
        <dbReference type="ARBA" id="ARBA00022777"/>
    </source>
</evidence>
<feature type="chain" id="PRO_5019066261" description="non-specific serine/threonine protein kinase" evidence="23">
    <location>
        <begin position="26"/>
        <end position="835"/>
    </location>
</feature>
<keyword evidence="6" id="KW-0597">Phosphoprotein</keyword>
<dbReference type="InterPro" id="IPR011009">
    <property type="entry name" value="Kinase-like_dom_sf"/>
</dbReference>
<dbReference type="FunFam" id="3.80.10.10:FF:000400">
    <property type="entry name" value="Nuclear pore complex protein NUP107"/>
    <property type="match status" value="1"/>
</dbReference>
<dbReference type="SUPFAM" id="SSF56112">
    <property type="entry name" value="Protein kinase-like (PK-like)"/>
    <property type="match status" value="1"/>
</dbReference>
<dbReference type="GO" id="GO:0005524">
    <property type="term" value="F:ATP binding"/>
    <property type="evidence" value="ECO:0007669"/>
    <property type="project" value="UniProtKB-UniRule"/>
</dbReference>
<evidence type="ECO:0000256" key="5">
    <source>
        <dbReference type="ARBA" id="ARBA00022527"/>
    </source>
</evidence>
<keyword evidence="10 23" id="KW-0732">Signal</keyword>
<name>A0A438CL36_VITVI</name>
<evidence type="ECO:0000256" key="17">
    <source>
        <dbReference type="ARBA" id="ARBA00023170"/>
    </source>
</evidence>